<evidence type="ECO:0008006" key="3">
    <source>
        <dbReference type="Google" id="ProtNLM"/>
    </source>
</evidence>
<dbReference type="Proteomes" id="UP000316030">
    <property type="component" value="Unassembled WGS sequence"/>
</dbReference>
<evidence type="ECO:0000313" key="1">
    <source>
        <dbReference type="EMBL" id="SMO96329.1"/>
    </source>
</evidence>
<keyword evidence="2" id="KW-1185">Reference proteome</keyword>
<accession>A0A521FJP6</accession>
<gene>
    <name evidence="1" type="ORF">SAMN06265173_1324</name>
</gene>
<dbReference type="OrthoDB" id="7882014at2"/>
<dbReference type="AlphaFoldDB" id="A0A521FJP6"/>
<name>A0A521FJP6_9RHOB</name>
<reference evidence="1 2" key="1">
    <citation type="submission" date="2017-05" db="EMBL/GenBank/DDBJ databases">
        <authorList>
            <person name="Varghese N."/>
            <person name="Submissions S."/>
        </authorList>
    </citation>
    <scope>NUCLEOTIDE SEQUENCE [LARGE SCALE GENOMIC DNA]</scope>
    <source>
        <strain evidence="1 2">DSM 29506</strain>
    </source>
</reference>
<evidence type="ECO:0000313" key="2">
    <source>
        <dbReference type="Proteomes" id="UP000316030"/>
    </source>
</evidence>
<sequence>MSIELTGGIITAETTKGVNGIRHVPDNIGKRHFFMTLIEDEGEAVLWSGASYSEAKEQARGAAIDCGCGVNNRALGIA</sequence>
<dbReference type="RefSeq" id="WP_142494568.1">
    <property type="nucleotide sequence ID" value="NZ_FXTO01000032.1"/>
</dbReference>
<protein>
    <recommendedName>
        <fullName evidence="3">DUF1508 domain-containing protein</fullName>
    </recommendedName>
</protein>
<proteinExistence type="predicted"/>
<dbReference type="EMBL" id="FXTO01000032">
    <property type="protein sequence ID" value="SMO96329.1"/>
    <property type="molecule type" value="Genomic_DNA"/>
</dbReference>
<organism evidence="1 2">
    <name type="scientific">Thalassovita litoralis</name>
    <dbReference type="NCBI Taxonomy" id="1010611"/>
    <lineage>
        <taxon>Bacteria</taxon>
        <taxon>Pseudomonadati</taxon>
        <taxon>Pseudomonadota</taxon>
        <taxon>Alphaproteobacteria</taxon>
        <taxon>Rhodobacterales</taxon>
        <taxon>Roseobacteraceae</taxon>
        <taxon>Thalassovita</taxon>
    </lineage>
</organism>